<keyword evidence="1 2" id="KW-0472">Membrane</keyword>
<keyword evidence="1" id="KW-0479">Metal-binding</keyword>
<dbReference type="InterPro" id="IPR007686">
    <property type="entry name" value="YutG/PgpA"/>
</dbReference>
<dbReference type="SUPFAM" id="SSF101307">
    <property type="entry name" value="YutG-like"/>
    <property type="match status" value="1"/>
</dbReference>
<evidence type="ECO:0000313" key="5">
    <source>
        <dbReference type="Proteomes" id="UP001178354"/>
    </source>
</evidence>
<comment type="function">
    <text evidence="1">Lipid phosphatase which dephosphorylates phosphatidylglycerophosphate (PGP) to phosphatidylglycerol (PG).</text>
</comment>
<keyword evidence="1" id="KW-0443">Lipid metabolism</keyword>
<feature type="transmembrane region" description="Helical" evidence="2">
    <location>
        <begin position="135"/>
        <end position="157"/>
    </location>
</feature>
<protein>
    <recommendedName>
        <fullName evidence="1">Phosphatidylglycerophosphatase A</fullName>
        <ecNumber evidence="1">3.1.3.27</ecNumber>
    </recommendedName>
    <alternativeName>
        <fullName evidence="1">Phosphatidylglycerolphosphate phosphatase A</fullName>
    </alternativeName>
</protein>
<keyword evidence="1" id="KW-0595">Phospholipid degradation</keyword>
<feature type="transmembrane region" description="Helical" evidence="2">
    <location>
        <begin position="92"/>
        <end position="115"/>
    </location>
</feature>
<dbReference type="InterPro" id="IPR036681">
    <property type="entry name" value="PgpA-like_sf"/>
</dbReference>
<keyword evidence="1" id="KW-0442">Lipid degradation</keyword>
<keyword evidence="5" id="KW-1185">Reference proteome</keyword>
<dbReference type="PANTHER" id="PTHR36305">
    <property type="entry name" value="PHOSPHATIDYLGLYCEROPHOSPHATASE A"/>
    <property type="match status" value="1"/>
</dbReference>
<comment type="subcellular location">
    <subcellularLocation>
        <location evidence="1">Cell inner membrane</location>
        <topology evidence="1">Multi-pass membrane protein</topology>
    </subcellularLocation>
</comment>
<proteinExistence type="predicted"/>
<dbReference type="GO" id="GO:0046872">
    <property type="term" value="F:metal ion binding"/>
    <property type="evidence" value="ECO:0007669"/>
    <property type="project" value="UniProtKB-KW"/>
</dbReference>
<keyword evidence="1" id="KW-0997">Cell inner membrane</keyword>
<dbReference type="Pfam" id="PF04608">
    <property type="entry name" value="PgpA"/>
    <property type="match status" value="1"/>
</dbReference>
<comment type="caution">
    <text evidence="4">The sequence shown here is derived from an EMBL/GenBank/DDBJ whole genome shotgun (WGS) entry which is preliminary data.</text>
</comment>
<dbReference type="EMBL" id="JAUUUU010000001">
    <property type="protein sequence ID" value="MDP1520099.1"/>
    <property type="molecule type" value="Genomic_DNA"/>
</dbReference>
<accession>A0AAW8B3H8</accession>
<dbReference type="EC" id="3.1.3.27" evidence="1"/>
<reference evidence="4" key="2">
    <citation type="submission" date="2023-08" db="EMBL/GenBank/DDBJ databases">
        <authorList>
            <person name="Luo J."/>
        </authorList>
    </citation>
    <scope>NUCLEOTIDE SEQUENCE</scope>
    <source>
        <strain evidence="4">DSM 25064</strain>
    </source>
</reference>
<sequence>MDHRINPKFSQLLKNPVHFLAFGFGSGLAPKGPGTAGTVVALVLWTLLATLPLYTYIGVVVAVSLLGFYLCGKTARDMGVHDHPGIVWDEIAGYWLTMTALPATWSWALAGFVLFRLFDIWKPWPISWLDRQVHGGVGIMVDDLLAGLFAWVILFSASQWMI</sequence>
<keyword evidence="2" id="KW-1133">Transmembrane helix</keyword>
<dbReference type="GO" id="GO:0009395">
    <property type="term" value="P:phospholipid catabolic process"/>
    <property type="evidence" value="ECO:0007669"/>
    <property type="project" value="UniProtKB-KW"/>
</dbReference>
<evidence type="ECO:0000256" key="2">
    <source>
        <dbReference type="SAM" id="Phobius"/>
    </source>
</evidence>
<comment type="pathway">
    <text evidence="1">Phospholipid metabolism; phosphatidylglycerol biosynthesis; phosphatidylglycerol from CDP-diacylglycerol: step 2/2.</text>
</comment>
<dbReference type="AlphaFoldDB" id="A0AAW8B3H8"/>
<dbReference type="GO" id="GO:0005886">
    <property type="term" value="C:plasma membrane"/>
    <property type="evidence" value="ECO:0007669"/>
    <property type="project" value="UniProtKB-SubCell"/>
</dbReference>
<dbReference type="PIRSF" id="PIRSF006162">
    <property type="entry name" value="PgpA"/>
    <property type="match status" value="1"/>
</dbReference>
<keyword evidence="1" id="KW-1003">Cell membrane</keyword>
<dbReference type="PANTHER" id="PTHR36305:SF1">
    <property type="entry name" value="PHOSPHATIDYLGLYCEROPHOSPHATASE A"/>
    <property type="match status" value="1"/>
</dbReference>
<reference evidence="4" key="1">
    <citation type="journal article" date="2010" name="Int. J. Syst. Evol. Microbiol.">
        <title>Porticoccus litoralis gen. nov., sp. nov., a gammaproteobacterium isolated from the Yellow Sea.</title>
        <authorList>
            <person name="Oh H.M."/>
            <person name="Kim H."/>
            <person name="Kim K.M."/>
            <person name="Min G.S."/>
            <person name="Cho J.C."/>
        </authorList>
    </citation>
    <scope>NUCLEOTIDE SEQUENCE</scope>
    <source>
        <strain evidence="4">DSM 25064</strain>
    </source>
</reference>
<keyword evidence="1" id="KW-1208">Phospholipid metabolism</keyword>
<comment type="catalytic activity">
    <reaction evidence="1">
        <text>a 1,2-diacyl-sn-glycero-3-phospho-(1'-sn-glycero-3'-phosphate) + H2O = a 1,2-diacyl-sn-glycero-3-phospho-(1'-sn-glycerol) + phosphate</text>
        <dbReference type="Rhea" id="RHEA:33751"/>
        <dbReference type="ChEBI" id="CHEBI:15377"/>
        <dbReference type="ChEBI" id="CHEBI:43474"/>
        <dbReference type="ChEBI" id="CHEBI:60110"/>
        <dbReference type="ChEBI" id="CHEBI:64716"/>
        <dbReference type="EC" id="3.1.3.27"/>
    </reaction>
</comment>
<feature type="transmembrane region" description="Helical" evidence="2">
    <location>
        <begin position="42"/>
        <end position="71"/>
    </location>
</feature>
<dbReference type="GO" id="GO:0008962">
    <property type="term" value="F:phosphatidylglycerophosphatase activity"/>
    <property type="evidence" value="ECO:0007669"/>
    <property type="project" value="UniProtKB-EC"/>
</dbReference>
<gene>
    <name evidence="4" type="ORF">Q8A57_03870</name>
</gene>
<dbReference type="RefSeq" id="WP_305169611.1">
    <property type="nucleotide sequence ID" value="NZ_JAUUUU010000001.1"/>
</dbReference>
<dbReference type="Proteomes" id="UP001178354">
    <property type="component" value="Unassembled WGS sequence"/>
</dbReference>
<keyword evidence="1 2" id="KW-0812">Transmembrane</keyword>
<comment type="cofactor">
    <cofactor evidence="1">
        <name>Mg(2+)</name>
        <dbReference type="ChEBI" id="CHEBI:18420"/>
    </cofactor>
</comment>
<dbReference type="CDD" id="cd06971">
    <property type="entry name" value="PgpA"/>
    <property type="match status" value="1"/>
</dbReference>
<organism evidence="4 5">
    <name type="scientific">Porticoccus litoralis</name>
    <dbReference type="NCBI Taxonomy" id="434086"/>
    <lineage>
        <taxon>Bacteria</taxon>
        <taxon>Pseudomonadati</taxon>
        <taxon>Pseudomonadota</taxon>
        <taxon>Gammaproteobacteria</taxon>
        <taxon>Cellvibrionales</taxon>
        <taxon>Porticoccaceae</taxon>
        <taxon>Porticoccus</taxon>
    </lineage>
</organism>
<evidence type="ECO:0000313" key="4">
    <source>
        <dbReference type="EMBL" id="MDP1520099.1"/>
    </source>
</evidence>
<evidence type="ECO:0000256" key="1">
    <source>
        <dbReference type="PIRNR" id="PIRNR006162"/>
    </source>
</evidence>
<keyword evidence="1" id="KW-0460">Magnesium</keyword>
<feature type="domain" description="YutG/PgpA" evidence="3">
    <location>
        <begin position="20"/>
        <end position="155"/>
    </location>
</feature>
<name>A0AAW8B3H8_9GAMM</name>
<evidence type="ECO:0000259" key="3">
    <source>
        <dbReference type="Pfam" id="PF04608"/>
    </source>
</evidence>
<keyword evidence="1 4" id="KW-0378">Hydrolase</keyword>
<dbReference type="InterPro" id="IPR026037">
    <property type="entry name" value="PgpA"/>
</dbReference>